<gene>
    <name evidence="1" type="ORF">ACAOBT_LOCUS31219</name>
</gene>
<evidence type="ECO:0000313" key="1">
    <source>
        <dbReference type="EMBL" id="CAH2009948.1"/>
    </source>
</evidence>
<name>A0A9P0Q7W7_ACAOB</name>
<evidence type="ECO:0000313" key="2">
    <source>
        <dbReference type="Proteomes" id="UP001152888"/>
    </source>
</evidence>
<accession>A0A9P0Q7W7</accession>
<dbReference type="EMBL" id="CAKOFQ010007933">
    <property type="protein sequence ID" value="CAH2009948.1"/>
    <property type="molecule type" value="Genomic_DNA"/>
</dbReference>
<reference evidence="1" key="1">
    <citation type="submission" date="2022-03" db="EMBL/GenBank/DDBJ databases">
        <authorList>
            <person name="Sayadi A."/>
        </authorList>
    </citation>
    <scope>NUCLEOTIDE SEQUENCE</scope>
</reference>
<protein>
    <submittedName>
        <fullName evidence="1">Uncharacterized protein</fullName>
    </submittedName>
</protein>
<keyword evidence="2" id="KW-1185">Reference proteome</keyword>
<organism evidence="1 2">
    <name type="scientific">Acanthoscelides obtectus</name>
    <name type="common">Bean weevil</name>
    <name type="synonym">Bruchus obtectus</name>
    <dbReference type="NCBI Taxonomy" id="200917"/>
    <lineage>
        <taxon>Eukaryota</taxon>
        <taxon>Metazoa</taxon>
        <taxon>Ecdysozoa</taxon>
        <taxon>Arthropoda</taxon>
        <taxon>Hexapoda</taxon>
        <taxon>Insecta</taxon>
        <taxon>Pterygota</taxon>
        <taxon>Neoptera</taxon>
        <taxon>Endopterygota</taxon>
        <taxon>Coleoptera</taxon>
        <taxon>Polyphaga</taxon>
        <taxon>Cucujiformia</taxon>
        <taxon>Chrysomeloidea</taxon>
        <taxon>Chrysomelidae</taxon>
        <taxon>Bruchinae</taxon>
        <taxon>Bruchini</taxon>
        <taxon>Acanthoscelides</taxon>
    </lineage>
</organism>
<sequence>MCTKKSFDSLRVWV</sequence>
<dbReference type="Proteomes" id="UP001152888">
    <property type="component" value="Unassembled WGS sequence"/>
</dbReference>
<comment type="caution">
    <text evidence="1">The sequence shown here is derived from an EMBL/GenBank/DDBJ whole genome shotgun (WGS) entry which is preliminary data.</text>
</comment>
<proteinExistence type="predicted"/>